<reference evidence="1" key="1">
    <citation type="submission" date="2022-08" db="EMBL/GenBank/DDBJ databases">
        <title>Whole genome sequencing of non-tuberculosis mycobacteria type-strains.</title>
        <authorList>
            <person name="Igarashi Y."/>
            <person name="Osugi A."/>
            <person name="Mitarai S."/>
        </authorList>
    </citation>
    <scope>NUCLEOTIDE SEQUENCE</scope>
    <source>
        <strain evidence="1">DSM 45127</strain>
    </source>
</reference>
<evidence type="ECO:0000313" key="2">
    <source>
        <dbReference type="Proteomes" id="UP001055336"/>
    </source>
</evidence>
<accession>A0ABY3VMQ3</accession>
<dbReference type="RefSeq" id="WP_240260375.1">
    <property type="nucleotide sequence ID" value="NZ_CP092488.2"/>
</dbReference>
<proteinExistence type="predicted"/>
<keyword evidence="2" id="KW-1185">Reference proteome</keyword>
<sequence length="349" mass="38163">MRAEATLARKKGALPVANNGEVVMGLSTSVAPSRIVWRRTWRFCIPAVACVVAAAGACAAPDRAAEADRLVTEIAKMPGVDSVDPGYVNDFENGAELKLVVTMPKASEEQIAAVASRITSIKDGHFDGYRQSSDFVVGDALEVKRGAQLDPAEIVDDTHRLRALRTRVPRSAIQWSRDGTHSRLEVRDVDHTRDVLTAVLAIVKAEPMTIYIRSAEPTKYPTWEVGVPISGEQRATIDNVLSRLALPVYYVRVDNARITALSVYITDTARAYSDLTSIVAMVAATKESPLRLEWARMVEPDNFHQFIGSLKVPSCTQGKGAPKTRAPQSYQTVEAAALQRQLESEFNDC</sequence>
<gene>
    <name evidence="1" type="ORF">MKK62_20685</name>
</gene>
<dbReference type="Proteomes" id="UP001055336">
    <property type="component" value="Chromosome"/>
</dbReference>
<dbReference type="EMBL" id="CP092488">
    <property type="protein sequence ID" value="UMB68793.1"/>
    <property type="molecule type" value="Genomic_DNA"/>
</dbReference>
<protein>
    <submittedName>
        <fullName evidence="1">Uncharacterized protein</fullName>
    </submittedName>
</protein>
<evidence type="ECO:0000313" key="1">
    <source>
        <dbReference type="EMBL" id="UMB68793.1"/>
    </source>
</evidence>
<organism evidence="1 2">
    <name type="scientific">Mycobacterium paraterrae</name>
    <dbReference type="NCBI Taxonomy" id="577492"/>
    <lineage>
        <taxon>Bacteria</taxon>
        <taxon>Bacillati</taxon>
        <taxon>Actinomycetota</taxon>
        <taxon>Actinomycetes</taxon>
        <taxon>Mycobacteriales</taxon>
        <taxon>Mycobacteriaceae</taxon>
        <taxon>Mycobacterium</taxon>
    </lineage>
</organism>
<name>A0ABY3VMQ3_9MYCO</name>